<dbReference type="Proteomes" id="UP001314200">
    <property type="component" value="Unassembled WGS sequence"/>
</dbReference>
<dbReference type="RefSeq" id="WP_338347307.1">
    <property type="nucleotide sequence ID" value="NZ_CAUZLS010000009.1"/>
</dbReference>
<dbReference type="Gene3D" id="1.10.10.10">
    <property type="entry name" value="Winged helix-like DNA-binding domain superfamily/Winged helix DNA-binding domain"/>
    <property type="match status" value="1"/>
</dbReference>
<evidence type="ECO:0000313" key="6">
    <source>
        <dbReference type="Proteomes" id="UP001314200"/>
    </source>
</evidence>
<dbReference type="InterPro" id="IPR002577">
    <property type="entry name" value="HTH_HxlR"/>
</dbReference>
<dbReference type="InterPro" id="IPR036388">
    <property type="entry name" value="WH-like_DNA-bd_sf"/>
</dbReference>
<dbReference type="PANTHER" id="PTHR33204:SF38">
    <property type="entry name" value="HTH-TYPE TRANSCRIPTIONAL ACTIVATOR HXLR"/>
    <property type="match status" value="1"/>
</dbReference>
<feature type="domain" description="HTH hxlR-type" evidence="4">
    <location>
        <begin position="20"/>
        <end position="120"/>
    </location>
</feature>
<protein>
    <submittedName>
        <fullName evidence="5">HxlR family (HxlR)</fullName>
    </submittedName>
</protein>
<dbReference type="SUPFAM" id="SSF46785">
    <property type="entry name" value="Winged helix' DNA-binding domain"/>
    <property type="match status" value="1"/>
</dbReference>
<gene>
    <name evidence="5" type="ORF">R82641_BJNNKPBH_01561</name>
</gene>
<comment type="caution">
    <text evidence="5">The sequence shown here is derived from an EMBL/GenBank/DDBJ whole genome shotgun (WGS) entry which is preliminary data.</text>
</comment>
<sequence length="123" mass="14445">MTDVIRKSVKKQINNFDFTCDKELTLSMFSGKYKMAILVILYNQKQMHFSELQNNIPESTKQVLSQQLKELIQDNLITKSEYHDNNKRRTIYTLNSVGASLIPLFVDMQNWGKNYIDKNFSDN</sequence>
<accession>A0ABN9YZY4</accession>
<evidence type="ECO:0000256" key="3">
    <source>
        <dbReference type="ARBA" id="ARBA00023163"/>
    </source>
</evidence>
<evidence type="ECO:0000256" key="1">
    <source>
        <dbReference type="ARBA" id="ARBA00023015"/>
    </source>
</evidence>
<dbReference type="Pfam" id="PF01638">
    <property type="entry name" value="HxlR"/>
    <property type="match status" value="1"/>
</dbReference>
<keyword evidence="2" id="KW-0238">DNA-binding</keyword>
<keyword evidence="6" id="KW-1185">Reference proteome</keyword>
<evidence type="ECO:0000313" key="5">
    <source>
        <dbReference type="EMBL" id="CAK1254916.1"/>
    </source>
</evidence>
<dbReference type="EMBL" id="CAUZLY010000015">
    <property type="protein sequence ID" value="CAK1254916.1"/>
    <property type="molecule type" value="Genomic_DNA"/>
</dbReference>
<reference evidence="5 6" key="1">
    <citation type="submission" date="2023-10" db="EMBL/GenBank/DDBJ databases">
        <authorList>
            <person name="Botero Cardona J."/>
        </authorList>
    </citation>
    <scope>NUCLEOTIDE SEQUENCE [LARGE SCALE GENOMIC DNA]</scope>
    <source>
        <strain evidence="5 6">R-82641</strain>
    </source>
</reference>
<name>A0ABN9YZY4_9LACO</name>
<evidence type="ECO:0000256" key="2">
    <source>
        <dbReference type="ARBA" id="ARBA00023125"/>
    </source>
</evidence>
<keyword evidence="3" id="KW-0804">Transcription</keyword>
<proteinExistence type="predicted"/>
<dbReference type="PROSITE" id="PS51118">
    <property type="entry name" value="HTH_HXLR"/>
    <property type="match status" value="1"/>
</dbReference>
<keyword evidence="1" id="KW-0805">Transcription regulation</keyword>
<organism evidence="5 6">
    <name type="scientific">Fructobacillus cardui</name>
    <dbReference type="NCBI Taxonomy" id="2893170"/>
    <lineage>
        <taxon>Bacteria</taxon>
        <taxon>Bacillati</taxon>
        <taxon>Bacillota</taxon>
        <taxon>Bacilli</taxon>
        <taxon>Lactobacillales</taxon>
        <taxon>Lactobacillaceae</taxon>
        <taxon>Fructobacillus</taxon>
    </lineage>
</organism>
<evidence type="ECO:0000259" key="4">
    <source>
        <dbReference type="PROSITE" id="PS51118"/>
    </source>
</evidence>
<dbReference type="PANTHER" id="PTHR33204">
    <property type="entry name" value="TRANSCRIPTIONAL REGULATOR, MARR FAMILY"/>
    <property type="match status" value="1"/>
</dbReference>
<dbReference type="InterPro" id="IPR036390">
    <property type="entry name" value="WH_DNA-bd_sf"/>
</dbReference>